<feature type="signal peptide" evidence="3">
    <location>
        <begin position="1"/>
        <end position="19"/>
    </location>
</feature>
<keyword evidence="2" id="KW-1133">Transmembrane helix</keyword>
<gene>
    <name evidence="4" type="ORF">PLBR_LOCUS7908</name>
</gene>
<sequence length="482" mass="52106">MTRPWHLLMSTAIIATCSSMRVNTGNASAPLQLSSPAWFYANRSFQISSAPLIQLSHADLSSCTMPDSASGHVVVIRRDISPCGPMSIWVHECRRVSCLAIVNRLTKLTTAPGAMAWMWRPSLISTSSFTTVPIVEIGANDGARLDSLADGSRVDLNPDDVNPWQVGLSGVGVNVVASINTWHSLANLAACLHRAFLWASHHPTGGGNRLVPLAILFFEFWSNALRALCNYTFAFGNNGQGIPYDWMRYCNTAMMSTGWAGTMVLVAMFTVAYREAVNGVPVGRTTWIVWELVILLVVALDQYLTLYGILRTELSSAMVIVLGYTLVQVPIGVAFIVYGRRVYKMLVMNNIMATMTPEQRQVRIQFGQRIVLTGVFTLCFIVSGIAVNTAPTTISFMWLSQVIAIASNLLSTSKIISVRNPAPSQGAATTEHVHMVVLQDGKRNPSAASDPSAPKSNPLASSAASSLQKQPANASKSSASQA</sequence>
<evidence type="ECO:0000313" key="4">
    <source>
        <dbReference type="EMBL" id="SPR00693.1"/>
    </source>
</evidence>
<geneLocation type="mitochondrion" evidence="4"/>
<organism evidence="4 5">
    <name type="scientific">Plasmodiophora brassicae</name>
    <name type="common">Clubroot disease agent</name>
    <dbReference type="NCBI Taxonomy" id="37360"/>
    <lineage>
        <taxon>Eukaryota</taxon>
        <taxon>Sar</taxon>
        <taxon>Rhizaria</taxon>
        <taxon>Endomyxa</taxon>
        <taxon>Phytomyxea</taxon>
        <taxon>Plasmodiophorida</taxon>
        <taxon>Plasmodiophoridae</taxon>
        <taxon>Plasmodiophora</taxon>
    </lineage>
</organism>
<dbReference type="Proteomes" id="UP000290189">
    <property type="component" value="Unassembled WGS sequence"/>
</dbReference>
<feature type="compositionally biased region" description="Low complexity" evidence="1">
    <location>
        <begin position="445"/>
        <end position="472"/>
    </location>
</feature>
<feature type="transmembrane region" description="Helical" evidence="2">
    <location>
        <begin position="370"/>
        <end position="387"/>
    </location>
</feature>
<evidence type="ECO:0000256" key="1">
    <source>
        <dbReference type="SAM" id="MobiDB-lite"/>
    </source>
</evidence>
<feature type="transmembrane region" description="Helical" evidence="2">
    <location>
        <begin position="316"/>
        <end position="338"/>
    </location>
</feature>
<keyword evidence="4" id="KW-0496">Mitochondrion</keyword>
<feature type="chain" id="PRO_5017991529" description="Transmembrane protein" evidence="3">
    <location>
        <begin position="20"/>
        <end position="482"/>
    </location>
</feature>
<protein>
    <recommendedName>
        <fullName evidence="6">Transmembrane protein</fullName>
    </recommendedName>
</protein>
<feature type="transmembrane region" description="Helical" evidence="2">
    <location>
        <begin position="253"/>
        <end position="273"/>
    </location>
</feature>
<name>A0A3P3YKH2_PLABS</name>
<keyword evidence="2" id="KW-0472">Membrane</keyword>
<dbReference type="EMBL" id="OVEO01000015">
    <property type="protein sequence ID" value="SPR00693.1"/>
    <property type="molecule type" value="Genomic_DNA"/>
</dbReference>
<proteinExistence type="predicted"/>
<evidence type="ECO:0008006" key="6">
    <source>
        <dbReference type="Google" id="ProtNLM"/>
    </source>
</evidence>
<keyword evidence="2" id="KW-0812">Transmembrane</keyword>
<feature type="compositionally biased region" description="Polar residues" evidence="1">
    <location>
        <begin position="473"/>
        <end position="482"/>
    </location>
</feature>
<evidence type="ECO:0000313" key="5">
    <source>
        <dbReference type="Proteomes" id="UP000290189"/>
    </source>
</evidence>
<feature type="transmembrane region" description="Helical" evidence="2">
    <location>
        <begin position="285"/>
        <end position="310"/>
    </location>
</feature>
<dbReference type="AlphaFoldDB" id="A0A3P3YKH2"/>
<feature type="region of interest" description="Disordered" evidence="1">
    <location>
        <begin position="439"/>
        <end position="482"/>
    </location>
</feature>
<accession>A0A3P3YKH2</accession>
<reference evidence="4 5" key="1">
    <citation type="submission" date="2018-03" db="EMBL/GenBank/DDBJ databases">
        <authorList>
            <person name="Fogelqvist J."/>
        </authorList>
    </citation>
    <scope>NUCLEOTIDE SEQUENCE [LARGE SCALE GENOMIC DNA]</scope>
</reference>
<keyword evidence="3" id="KW-0732">Signal</keyword>
<evidence type="ECO:0000256" key="3">
    <source>
        <dbReference type="SAM" id="SignalP"/>
    </source>
</evidence>
<evidence type="ECO:0000256" key="2">
    <source>
        <dbReference type="SAM" id="Phobius"/>
    </source>
</evidence>